<dbReference type="Proteomes" id="UP000604825">
    <property type="component" value="Unassembled WGS sequence"/>
</dbReference>
<dbReference type="InterPro" id="IPR031106">
    <property type="entry name" value="C/EBP"/>
</dbReference>
<evidence type="ECO:0000313" key="5">
    <source>
        <dbReference type="EMBL" id="CAD6273065.1"/>
    </source>
</evidence>
<dbReference type="Gene3D" id="3.40.50.300">
    <property type="entry name" value="P-loop containing nucleotide triphosphate hydrolases"/>
    <property type="match status" value="1"/>
</dbReference>
<dbReference type="GO" id="GO:0000981">
    <property type="term" value="F:DNA-binding transcription factor activity, RNA polymerase II-specific"/>
    <property type="evidence" value="ECO:0007669"/>
    <property type="project" value="TreeGrafter"/>
</dbReference>
<proteinExistence type="predicted"/>
<dbReference type="AlphaFoldDB" id="A0A811RR21"/>
<dbReference type="EMBL" id="CAJGYO010000016">
    <property type="protein sequence ID" value="CAD6273065.1"/>
    <property type="molecule type" value="Genomic_DNA"/>
</dbReference>
<evidence type="ECO:0000313" key="6">
    <source>
        <dbReference type="Proteomes" id="UP000604825"/>
    </source>
</evidence>
<evidence type="ECO:0000256" key="1">
    <source>
        <dbReference type="ARBA" id="ARBA00023015"/>
    </source>
</evidence>
<dbReference type="Pfam" id="PF00005">
    <property type="entry name" value="ABC_tran"/>
    <property type="match status" value="1"/>
</dbReference>
<dbReference type="GO" id="GO:0000978">
    <property type="term" value="F:RNA polymerase II cis-regulatory region sequence-specific DNA binding"/>
    <property type="evidence" value="ECO:0007669"/>
    <property type="project" value="TreeGrafter"/>
</dbReference>
<feature type="compositionally biased region" description="Basic residues" evidence="3">
    <location>
        <begin position="101"/>
        <end position="121"/>
    </location>
</feature>
<keyword evidence="6" id="KW-1185">Reference proteome</keyword>
<gene>
    <name evidence="5" type="ORF">NCGR_LOCUS56333</name>
</gene>
<evidence type="ECO:0000256" key="3">
    <source>
        <dbReference type="SAM" id="MobiDB-lite"/>
    </source>
</evidence>
<keyword evidence="1" id="KW-0805">Transcription regulation</keyword>
<dbReference type="Pfam" id="PF07716">
    <property type="entry name" value="bZIP_2"/>
    <property type="match status" value="1"/>
</dbReference>
<dbReference type="CDD" id="cd14686">
    <property type="entry name" value="bZIP"/>
    <property type="match status" value="1"/>
</dbReference>
<dbReference type="GO" id="GO:0006351">
    <property type="term" value="P:DNA-templated transcription"/>
    <property type="evidence" value="ECO:0007669"/>
    <property type="project" value="InterPro"/>
</dbReference>
<dbReference type="PANTHER" id="PTHR23334:SF49">
    <property type="entry name" value="BASIC LEUCINE ZIPPER 23"/>
    <property type="match status" value="1"/>
</dbReference>
<dbReference type="InterPro" id="IPR004827">
    <property type="entry name" value="bZIP"/>
</dbReference>
<accession>A0A811RR21</accession>
<name>A0A811RR21_9POAL</name>
<dbReference type="InterPro" id="IPR003439">
    <property type="entry name" value="ABC_transporter-like_ATP-bd"/>
</dbReference>
<dbReference type="InterPro" id="IPR027417">
    <property type="entry name" value="P-loop_NTPase"/>
</dbReference>
<keyword evidence="2" id="KW-0804">Transcription</keyword>
<dbReference type="PANTHER" id="PTHR23334">
    <property type="entry name" value="CCAAT/ENHANCER BINDING PROTEIN"/>
    <property type="match status" value="1"/>
</dbReference>
<dbReference type="OrthoDB" id="1905076at2759"/>
<feature type="region of interest" description="Disordered" evidence="3">
    <location>
        <begin position="93"/>
        <end position="165"/>
    </location>
</feature>
<dbReference type="SUPFAM" id="SSF52540">
    <property type="entry name" value="P-loop containing nucleoside triphosphate hydrolases"/>
    <property type="match status" value="1"/>
</dbReference>
<evidence type="ECO:0000256" key="2">
    <source>
        <dbReference type="ARBA" id="ARBA00023163"/>
    </source>
</evidence>
<evidence type="ECO:0000259" key="4">
    <source>
        <dbReference type="SMART" id="SM00338"/>
    </source>
</evidence>
<reference evidence="5" key="1">
    <citation type="submission" date="2020-10" db="EMBL/GenBank/DDBJ databases">
        <authorList>
            <person name="Han B."/>
            <person name="Lu T."/>
            <person name="Zhao Q."/>
            <person name="Huang X."/>
            <person name="Zhao Y."/>
        </authorList>
    </citation>
    <scope>NUCLEOTIDE SEQUENCE</scope>
</reference>
<dbReference type="InterPro" id="IPR046347">
    <property type="entry name" value="bZIP_sf"/>
</dbReference>
<dbReference type="SMART" id="SM00338">
    <property type="entry name" value="BRLZ"/>
    <property type="match status" value="1"/>
</dbReference>
<dbReference type="Gene3D" id="1.20.5.170">
    <property type="match status" value="1"/>
</dbReference>
<dbReference type="GO" id="GO:0016887">
    <property type="term" value="F:ATP hydrolysis activity"/>
    <property type="evidence" value="ECO:0007669"/>
    <property type="project" value="InterPro"/>
</dbReference>
<sequence>MPKNSCAGGYEIQASGINYRITVSSRPHPPLKVWSRSDDDVHVQDHQDHHSVRHVLRDVSCRTRPGELLAIVGPSGAGKSTLLEILAGRLSPSPQHDLLLPRRRRRPQRRPLPRLRLRHPTGRTLPAVHRARDAALQRAPPPRRAPAGNSNAASKKRPSGNRAAVRKYREKKKAHTASLEEVVHLRALNQQLMKKLQSHAALEAEVARPRCLLVDIRATAQ</sequence>
<dbReference type="SUPFAM" id="SSF57959">
    <property type="entry name" value="Leucine zipper domain"/>
    <property type="match status" value="1"/>
</dbReference>
<protein>
    <recommendedName>
        <fullName evidence="4">BZIP domain-containing protein</fullName>
    </recommendedName>
</protein>
<organism evidence="5 6">
    <name type="scientific">Miscanthus lutarioriparius</name>
    <dbReference type="NCBI Taxonomy" id="422564"/>
    <lineage>
        <taxon>Eukaryota</taxon>
        <taxon>Viridiplantae</taxon>
        <taxon>Streptophyta</taxon>
        <taxon>Embryophyta</taxon>
        <taxon>Tracheophyta</taxon>
        <taxon>Spermatophyta</taxon>
        <taxon>Magnoliopsida</taxon>
        <taxon>Liliopsida</taxon>
        <taxon>Poales</taxon>
        <taxon>Poaceae</taxon>
        <taxon>PACMAD clade</taxon>
        <taxon>Panicoideae</taxon>
        <taxon>Andropogonodae</taxon>
        <taxon>Andropogoneae</taxon>
        <taxon>Saccharinae</taxon>
        <taxon>Miscanthus</taxon>
    </lineage>
</organism>
<comment type="caution">
    <text evidence="5">The sequence shown here is derived from an EMBL/GenBank/DDBJ whole genome shotgun (WGS) entry which is preliminary data.</text>
</comment>
<dbReference type="GO" id="GO:0005524">
    <property type="term" value="F:ATP binding"/>
    <property type="evidence" value="ECO:0007669"/>
    <property type="project" value="InterPro"/>
</dbReference>
<feature type="compositionally biased region" description="Basic residues" evidence="3">
    <location>
        <begin position="154"/>
        <end position="165"/>
    </location>
</feature>
<feature type="domain" description="BZIP" evidence="4">
    <location>
        <begin position="149"/>
        <end position="215"/>
    </location>
</feature>